<evidence type="ECO:0000313" key="1">
    <source>
        <dbReference type="EMBL" id="WGK70351.1"/>
    </source>
</evidence>
<accession>A0ABY8MKD4</accession>
<dbReference type="Proteomes" id="UP001228690">
    <property type="component" value="Chromosome"/>
</dbReference>
<evidence type="ECO:0000313" key="2">
    <source>
        <dbReference type="Proteomes" id="UP001228690"/>
    </source>
</evidence>
<name>A0ABY8MKD4_9SPIO</name>
<protein>
    <submittedName>
        <fullName evidence="1">Uncharacterized protein</fullName>
    </submittedName>
</protein>
<dbReference type="EMBL" id="CP123443">
    <property type="protein sequence ID" value="WGK70351.1"/>
    <property type="molecule type" value="Genomic_DNA"/>
</dbReference>
<sequence>MVKDGYVTVGVKTYSADVVQVSLYKKDGQPYFFLETNDWSIPLASLAEENTYEPAELNGGGQTFVGTAPITFQDEYFLYDGILTNPNDQTTIYLSLKISQHIGSMGTAVVEVRENKAYLDGILGIRSFLLLQDVIENNPEVDTLVLGKIPGSLFDAVNTASGKLLRKAGLNTEVTSTSKVSSGGVDLFAAGVKRHYTRGAELGVHSWCCVGDKAADQISQNSPAHRNQLKYFTFVLGDTGKDFYFYTLQASGFDNIHIMSEEEIKTYNLATEITD</sequence>
<proteinExistence type="predicted"/>
<organism evidence="1 2">
    <name type="scientific">Candidatus Haliotispira prima</name>
    <dbReference type="NCBI Taxonomy" id="3034016"/>
    <lineage>
        <taxon>Bacteria</taxon>
        <taxon>Pseudomonadati</taxon>
        <taxon>Spirochaetota</taxon>
        <taxon>Spirochaetia</taxon>
        <taxon>Spirochaetales</taxon>
        <taxon>Spirochaetaceae</taxon>
        <taxon>Candidatus Haliotispira</taxon>
    </lineage>
</organism>
<keyword evidence="2" id="KW-1185">Reference proteome</keyword>
<dbReference type="RefSeq" id="WP_326928562.1">
    <property type="nucleotide sequence ID" value="NZ_CP123443.1"/>
</dbReference>
<reference evidence="1 2" key="1">
    <citation type="submission" date="2023-04" db="EMBL/GenBank/DDBJ databases">
        <title>Spirochaete genome identified in red abalone sample constitutes a novel genus.</title>
        <authorList>
            <person name="Sharma S.P."/>
            <person name="Purcell C.M."/>
            <person name="Hyde J.R."/>
            <person name="Severin A.J."/>
        </authorList>
    </citation>
    <scope>NUCLEOTIDE SEQUENCE [LARGE SCALE GENOMIC DNA]</scope>
    <source>
        <strain evidence="1 2">SP-2023</strain>
    </source>
</reference>
<gene>
    <name evidence="1" type="ORF">P0082_05680</name>
</gene>